<evidence type="ECO:0000313" key="5">
    <source>
        <dbReference type="Proteomes" id="UP000731519"/>
    </source>
</evidence>
<dbReference type="Proteomes" id="UP000731519">
    <property type="component" value="Unassembled WGS sequence"/>
</dbReference>
<evidence type="ECO:0000256" key="1">
    <source>
        <dbReference type="SAM" id="MobiDB-lite"/>
    </source>
</evidence>
<dbReference type="Proteomes" id="UP000194318">
    <property type="component" value="Unassembled WGS sequence"/>
</dbReference>
<reference evidence="3 4" key="2">
    <citation type="submission" date="2016-09" db="EMBL/GenBank/DDBJ databases">
        <title>Streptomyces fradiae DSM40063, a candidate organism with high potential of specific P450 cytochromes.</title>
        <authorList>
            <person name="Grumaz C."/>
            <person name="Vainshtein Y."/>
            <person name="Kirstahler P."/>
            <person name="Sohn K."/>
        </authorList>
    </citation>
    <scope>NUCLEOTIDE SEQUENCE [LARGE SCALE GENOMIC DNA]</scope>
    <source>
        <strain evidence="3 4">DSM 40063</strain>
    </source>
</reference>
<evidence type="ECO:0000313" key="2">
    <source>
        <dbReference type="EMBL" id="KAF0646574.1"/>
    </source>
</evidence>
<dbReference type="RefSeq" id="WP_037938239.1">
    <property type="nucleotide sequence ID" value="NZ_ASYR01000050.1"/>
</dbReference>
<name>A0A1Y2NQ25_STRFR</name>
<keyword evidence="5" id="KW-1185">Reference proteome</keyword>
<dbReference type="AlphaFoldDB" id="A0A1Y2NQ25"/>
<dbReference type="EMBL" id="MIFZ01000331">
    <property type="protein sequence ID" value="OSY49209.1"/>
    <property type="molecule type" value="Genomic_DNA"/>
</dbReference>
<evidence type="ECO:0000313" key="3">
    <source>
        <dbReference type="EMBL" id="OSY49209.1"/>
    </source>
</evidence>
<feature type="region of interest" description="Disordered" evidence="1">
    <location>
        <begin position="159"/>
        <end position="185"/>
    </location>
</feature>
<proteinExistence type="predicted"/>
<comment type="caution">
    <text evidence="3">The sequence shown here is derived from an EMBL/GenBank/DDBJ whole genome shotgun (WGS) entry which is preliminary data.</text>
</comment>
<accession>A0A1Y2NQ25</accession>
<reference evidence="2 5" key="1">
    <citation type="submission" date="2013-05" db="EMBL/GenBank/DDBJ databases">
        <title>Genome Sequence of Streptomyces fradiae.</title>
        <authorList>
            <person name="Kirby R."/>
        </authorList>
    </citation>
    <scope>NUCLEOTIDE SEQUENCE [LARGE SCALE GENOMIC DNA]</scope>
    <source>
        <strain evidence="2 5">ATCC 10745</strain>
    </source>
</reference>
<dbReference type="EMBL" id="ASYR01000050">
    <property type="protein sequence ID" value="KAF0646574.1"/>
    <property type="molecule type" value="Genomic_DNA"/>
</dbReference>
<feature type="compositionally biased region" description="Basic and acidic residues" evidence="1">
    <location>
        <begin position="159"/>
        <end position="172"/>
    </location>
</feature>
<sequence length="185" mass="20397">MSGMSARERGDLAEKLLPVAALLATYVRGEGGPEDVQRVLDDLDDTARAALIVVLAGLVDPDQTVGAALGWLNFDEEGRLRVPDWGNRTRLRELADDVVPIASVRVDEVVVERRLAGDKCLPMTRAERRLAVERGVRRGMGYDDLAELLGMTRTAVKRSWERTKERRGETGRRGATGPVRQLHAS</sequence>
<evidence type="ECO:0000313" key="4">
    <source>
        <dbReference type="Proteomes" id="UP000194318"/>
    </source>
</evidence>
<protein>
    <submittedName>
        <fullName evidence="3">Uncharacterized protein</fullName>
    </submittedName>
</protein>
<organism evidence="3 4">
    <name type="scientific">Streptomyces fradiae ATCC 10745 = DSM 40063</name>
    <dbReference type="NCBI Taxonomy" id="1319510"/>
    <lineage>
        <taxon>Bacteria</taxon>
        <taxon>Bacillati</taxon>
        <taxon>Actinomycetota</taxon>
        <taxon>Actinomycetes</taxon>
        <taxon>Kitasatosporales</taxon>
        <taxon>Streptomycetaceae</taxon>
        <taxon>Streptomyces</taxon>
    </lineage>
</organism>
<gene>
    <name evidence="3" type="ORF">BG846_05187</name>
    <name evidence="2" type="ORF">K701_27890</name>
</gene>